<dbReference type="GeneID" id="100199431"/>
<feature type="domain" description="PET" evidence="7">
    <location>
        <begin position="96"/>
        <end position="205"/>
    </location>
</feature>
<dbReference type="Pfam" id="PF06297">
    <property type="entry name" value="PET"/>
    <property type="match status" value="1"/>
</dbReference>
<proteinExistence type="predicted"/>
<dbReference type="Pfam" id="PF00412">
    <property type="entry name" value="LIM"/>
    <property type="match status" value="3"/>
</dbReference>
<evidence type="ECO:0000256" key="5">
    <source>
        <dbReference type="PROSITE-ProRule" id="PRU00125"/>
    </source>
</evidence>
<evidence type="ECO:0000256" key="3">
    <source>
        <dbReference type="ARBA" id="ARBA00022833"/>
    </source>
</evidence>
<evidence type="ECO:0000259" key="7">
    <source>
        <dbReference type="PROSITE" id="PS51303"/>
    </source>
</evidence>
<dbReference type="CDD" id="cd09340">
    <property type="entry name" value="LIM1_Testin_like"/>
    <property type="match status" value="1"/>
</dbReference>
<keyword evidence="1 5" id="KW-0479">Metal-binding</keyword>
<dbReference type="CDD" id="cd09341">
    <property type="entry name" value="LIM2_Testin_like"/>
    <property type="match status" value="1"/>
</dbReference>
<keyword evidence="4 5" id="KW-0440">LIM domain</keyword>
<evidence type="ECO:0000313" key="9">
    <source>
        <dbReference type="RefSeq" id="XP_065668723.1"/>
    </source>
</evidence>
<sequence length="392" mass="44737">MALISERRVIGGNELIVQKTVGHKLAHERDQGAACLKCGPACEGLDLHFWRKICRNCNCKLEDHDLKNEEETHQNIVAVLLADRGISKLGKLEINVKHEDLLENHPLIKKNVQKNFIQVPKASASVLSKFLDAIPKDKAAHHGEVGEQYRSKQLANQLPAHDFDPSFCDNLTDAEKDKMKAFNEERNENATGQGEIKEKTPKVVTQWVCERCKLHLHAGEIAIFAERAGEDKCWHPKCFVCATCSEMLVDLIYFYKDNAIYCGRHHAELTRVRCAACDELIFTKEYTQAEDRNWHLKHFCCFSCDKELGGQKYVAREEKPYCMDCYDKLFAKVCAGCNKKIPADGKRISYKEAHWHASENCFKCITCSKSMLGEQFIYKDNKVFCSAQCIKK</sequence>
<evidence type="ECO:0000313" key="8">
    <source>
        <dbReference type="Proteomes" id="UP001652625"/>
    </source>
</evidence>
<dbReference type="RefSeq" id="XP_065668723.1">
    <property type="nucleotide sequence ID" value="XM_065812651.1"/>
</dbReference>
<dbReference type="InterPro" id="IPR047120">
    <property type="entry name" value="Pk/Esn/Tes"/>
</dbReference>
<dbReference type="InterPro" id="IPR010442">
    <property type="entry name" value="PET_domain"/>
</dbReference>
<feature type="domain" description="LIM zinc-binding" evidence="6">
    <location>
        <begin position="207"/>
        <end position="271"/>
    </location>
</feature>
<dbReference type="SUPFAM" id="SSF57716">
    <property type="entry name" value="Glucocorticoid receptor-like (DNA-binding domain)"/>
    <property type="match status" value="2"/>
</dbReference>
<dbReference type="PROSITE" id="PS51303">
    <property type="entry name" value="PET"/>
    <property type="match status" value="1"/>
</dbReference>
<evidence type="ECO:0000256" key="2">
    <source>
        <dbReference type="ARBA" id="ARBA00022737"/>
    </source>
</evidence>
<dbReference type="InterPro" id="IPR001781">
    <property type="entry name" value="Znf_LIM"/>
</dbReference>
<dbReference type="PANTHER" id="PTHR24211:SF22">
    <property type="entry name" value="TESTIN"/>
    <property type="match status" value="1"/>
</dbReference>
<name>A0ABM4D393_HYDVU</name>
<dbReference type="Proteomes" id="UP001652625">
    <property type="component" value="Chromosome 12"/>
</dbReference>
<accession>A0ABM4D393</accession>
<keyword evidence="2" id="KW-0677">Repeat</keyword>
<dbReference type="PANTHER" id="PTHR24211">
    <property type="entry name" value="LIM DOMAIN-CONTAINING PROTEIN"/>
    <property type="match status" value="1"/>
</dbReference>
<evidence type="ECO:0000259" key="6">
    <source>
        <dbReference type="PROSITE" id="PS50023"/>
    </source>
</evidence>
<evidence type="ECO:0000256" key="4">
    <source>
        <dbReference type="ARBA" id="ARBA00023038"/>
    </source>
</evidence>
<evidence type="ECO:0000256" key="1">
    <source>
        <dbReference type="ARBA" id="ARBA00022723"/>
    </source>
</evidence>
<keyword evidence="8" id="KW-1185">Reference proteome</keyword>
<dbReference type="Gene3D" id="2.10.110.10">
    <property type="entry name" value="Cysteine Rich Protein"/>
    <property type="match status" value="3"/>
</dbReference>
<organism evidence="8 9">
    <name type="scientific">Hydra vulgaris</name>
    <name type="common">Hydra</name>
    <name type="synonym">Hydra attenuata</name>
    <dbReference type="NCBI Taxonomy" id="6087"/>
    <lineage>
        <taxon>Eukaryota</taxon>
        <taxon>Metazoa</taxon>
        <taxon>Cnidaria</taxon>
        <taxon>Hydrozoa</taxon>
        <taxon>Hydroidolina</taxon>
        <taxon>Anthoathecata</taxon>
        <taxon>Aplanulata</taxon>
        <taxon>Hydridae</taxon>
        <taxon>Hydra</taxon>
    </lineage>
</organism>
<gene>
    <name evidence="9" type="primary">LOC100199431</name>
</gene>
<dbReference type="PROSITE" id="PS00478">
    <property type="entry name" value="LIM_DOMAIN_1"/>
    <property type="match status" value="1"/>
</dbReference>
<feature type="domain" description="LIM zinc-binding" evidence="6">
    <location>
        <begin position="272"/>
        <end position="332"/>
    </location>
</feature>
<protein>
    <submittedName>
        <fullName evidence="9">Testin isoform X1</fullName>
    </submittedName>
</protein>
<dbReference type="PROSITE" id="PS50023">
    <property type="entry name" value="LIM_DOMAIN_2"/>
    <property type="match status" value="2"/>
</dbReference>
<reference evidence="9" key="1">
    <citation type="submission" date="2025-08" db="UniProtKB">
        <authorList>
            <consortium name="RefSeq"/>
        </authorList>
    </citation>
    <scope>IDENTIFICATION</scope>
</reference>
<dbReference type="SMART" id="SM00132">
    <property type="entry name" value="LIM"/>
    <property type="match status" value="3"/>
</dbReference>
<keyword evidence="3 5" id="KW-0862">Zinc</keyword>